<dbReference type="InParanoid" id="A0A316V4S2"/>
<evidence type="ECO:0000256" key="7">
    <source>
        <dbReference type="SAM" id="Phobius"/>
    </source>
</evidence>
<dbReference type="RefSeq" id="XP_025352822.1">
    <property type="nucleotide sequence ID" value="XM_025496721.1"/>
</dbReference>
<dbReference type="GO" id="GO:0004382">
    <property type="term" value="F:GDP phosphatase activity"/>
    <property type="evidence" value="ECO:0007669"/>
    <property type="project" value="TreeGrafter"/>
</dbReference>
<dbReference type="Gene3D" id="3.30.420.40">
    <property type="match status" value="1"/>
</dbReference>
<evidence type="ECO:0000256" key="2">
    <source>
        <dbReference type="ARBA" id="ARBA00022801"/>
    </source>
</evidence>
<dbReference type="Proteomes" id="UP000245771">
    <property type="component" value="Unassembled WGS sequence"/>
</dbReference>
<organism evidence="8 9">
    <name type="scientific">Meira miltonrushii</name>
    <dbReference type="NCBI Taxonomy" id="1280837"/>
    <lineage>
        <taxon>Eukaryota</taxon>
        <taxon>Fungi</taxon>
        <taxon>Dikarya</taxon>
        <taxon>Basidiomycota</taxon>
        <taxon>Ustilaginomycotina</taxon>
        <taxon>Exobasidiomycetes</taxon>
        <taxon>Exobasidiales</taxon>
        <taxon>Brachybasidiaceae</taxon>
        <taxon>Meira</taxon>
    </lineage>
</organism>
<dbReference type="Gene3D" id="3.30.420.150">
    <property type="entry name" value="Exopolyphosphatase. Domain 2"/>
    <property type="match status" value="1"/>
</dbReference>
<evidence type="ECO:0000256" key="6">
    <source>
        <dbReference type="SAM" id="MobiDB-lite"/>
    </source>
</evidence>
<dbReference type="GO" id="GO:0017111">
    <property type="term" value="F:ribonucleoside triphosphate phosphatase activity"/>
    <property type="evidence" value="ECO:0007669"/>
    <property type="project" value="TreeGrafter"/>
</dbReference>
<dbReference type="PANTHER" id="PTHR11782">
    <property type="entry name" value="ADENOSINE/GUANOSINE DIPHOSPHATASE"/>
    <property type="match status" value="1"/>
</dbReference>
<keyword evidence="2 5" id="KW-0378">Hydrolase</keyword>
<feature type="transmembrane region" description="Helical" evidence="7">
    <location>
        <begin position="563"/>
        <end position="583"/>
    </location>
</feature>
<dbReference type="GO" id="GO:0006256">
    <property type="term" value="P:UDP catabolic process"/>
    <property type="evidence" value="ECO:0007669"/>
    <property type="project" value="TreeGrafter"/>
</dbReference>
<keyword evidence="4" id="KW-0067">ATP-binding</keyword>
<evidence type="ECO:0000256" key="1">
    <source>
        <dbReference type="ARBA" id="ARBA00009283"/>
    </source>
</evidence>
<feature type="compositionally biased region" description="Low complexity" evidence="6">
    <location>
        <begin position="12"/>
        <end position="25"/>
    </location>
</feature>
<evidence type="ECO:0008006" key="10">
    <source>
        <dbReference type="Google" id="ProtNLM"/>
    </source>
</evidence>
<proteinExistence type="inferred from homology"/>
<evidence type="ECO:0000256" key="3">
    <source>
        <dbReference type="PIRSR" id="PIRSR600407-1"/>
    </source>
</evidence>
<keyword evidence="7" id="KW-1133">Transmembrane helix</keyword>
<name>A0A316V4S2_9BASI</name>
<feature type="active site" description="Proton acceptor" evidence="3">
    <location>
        <position position="196"/>
    </location>
</feature>
<evidence type="ECO:0000313" key="8">
    <source>
        <dbReference type="EMBL" id="PWN32520.1"/>
    </source>
</evidence>
<feature type="binding site" evidence="4">
    <location>
        <begin position="233"/>
        <end position="237"/>
    </location>
    <ligand>
        <name>ATP</name>
        <dbReference type="ChEBI" id="CHEBI:30616"/>
    </ligand>
</feature>
<evidence type="ECO:0000256" key="5">
    <source>
        <dbReference type="RuleBase" id="RU003833"/>
    </source>
</evidence>
<dbReference type="PANTHER" id="PTHR11782:SF121">
    <property type="entry name" value="NUCLEOSIDE-DIPHOSPHATASE MIG-23"/>
    <property type="match status" value="1"/>
</dbReference>
<dbReference type="CDD" id="cd24039">
    <property type="entry name" value="ASKHA_NBD_YND1-like"/>
    <property type="match status" value="1"/>
</dbReference>
<dbReference type="Pfam" id="PF01150">
    <property type="entry name" value="GDA1_CD39"/>
    <property type="match status" value="1"/>
</dbReference>
<dbReference type="GO" id="GO:0046036">
    <property type="term" value="P:CTP metabolic process"/>
    <property type="evidence" value="ECO:0007669"/>
    <property type="project" value="TreeGrafter"/>
</dbReference>
<dbReference type="GO" id="GO:0005794">
    <property type="term" value="C:Golgi apparatus"/>
    <property type="evidence" value="ECO:0007669"/>
    <property type="project" value="TreeGrafter"/>
</dbReference>
<gene>
    <name evidence="8" type="ORF">FA14DRAFT_125792</name>
</gene>
<dbReference type="GO" id="GO:0005524">
    <property type="term" value="F:ATP binding"/>
    <property type="evidence" value="ECO:0007669"/>
    <property type="project" value="UniProtKB-KW"/>
</dbReference>
<keyword evidence="4" id="KW-0547">Nucleotide-binding</keyword>
<dbReference type="OrthoDB" id="6372431at2759"/>
<dbReference type="PROSITE" id="PS01238">
    <property type="entry name" value="GDA1_CD39_NTPASE"/>
    <property type="match status" value="1"/>
</dbReference>
<comment type="similarity">
    <text evidence="1 5">Belongs to the GDA1/CD39 NTPase family.</text>
</comment>
<dbReference type="AlphaFoldDB" id="A0A316V4S2"/>
<accession>A0A316V4S2</accession>
<keyword evidence="9" id="KW-1185">Reference proteome</keyword>
<feature type="region of interest" description="Disordered" evidence="6">
    <location>
        <begin position="1"/>
        <end position="41"/>
    </location>
</feature>
<evidence type="ECO:0000313" key="9">
    <source>
        <dbReference type="Proteomes" id="UP000245771"/>
    </source>
</evidence>
<evidence type="ECO:0000256" key="4">
    <source>
        <dbReference type="PIRSR" id="PIRSR600407-2"/>
    </source>
</evidence>
<dbReference type="STRING" id="1280837.A0A316V4S2"/>
<feature type="non-terminal residue" evidence="8">
    <location>
        <position position="622"/>
    </location>
</feature>
<protein>
    <recommendedName>
        <fullName evidence="10">Nucleoside phosphatase GDA1/CD39</fullName>
    </recommendedName>
</protein>
<dbReference type="GO" id="GO:0016020">
    <property type="term" value="C:membrane"/>
    <property type="evidence" value="ECO:0007669"/>
    <property type="project" value="TreeGrafter"/>
</dbReference>
<dbReference type="EMBL" id="KZ819605">
    <property type="protein sequence ID" value="PWN32520.1"/>
    <property type="molecule type" value="Genomic_DNA"/>
</dbReference>
<keyword evidence="7" id="KW-0472">Membrane</keyword>
<dbReference type="InterPro" id="IPR000407">
    <property type="entry name" value="GDA1_CD39_NTPase"/>
</dbReference>
<dbReference type="FunCoup" id="A0A316V4S2">
    <property type="interactions" value="161"/>
</dbReference>
<dbReference type="GeneID" id="37018502"/>
<sequence length="622" mass="67490">MDQLNSARREAANNAFSSAFARNEAGPSHLSQEARQSPPPSWNVARRYAIIVDAGSSGSRMQVYSWKNPLVDRAEREQKGEKIKVLPTVEKGTWEGSGLDWQLKVEPGLSTFGSHPQDVHSYLEPLFDHAKQIIPPELMADTPVYILATAGMRLLPDDQQNAVLQNTCSFISDKTPFNLGIGGCQKHVQVIKGEEEGLLGWIAINYLMDGFHFKPSIDGTEGKSTFGFLDMGGASTQIAFEPSVPAQIANPDTQDDLTPVALRMLDGTDVVHNVFVTTFLGFGTNKARDRYLNSLVPSSSLTTTPVTDPCLPKGLELKLPQDHTATAAISPSLVGSGSFDQCLKSLAPLLDKEAECSRPPCLFHGVHVPPIDFSVNHFIGVSEYWFSSNDVFKLGGVYDFVSFQKAAQAFCGSSWDTLSSQLKDGTVFGKQVTADRLEMQCFKSAWMATVLHEGIGIPRITDPGGEGEGRVHADEAQGKADEKNLFQSVNDVGGLAVSWTLGKAVLEASKNIPPLPANGPNSAPVHGEPEVQQVGGTWQDNFSPAYHRPSEALLSGRNAQLPALGMFLTGLIAFLAVMLCCVLRGRSAKAVKRRAMLRDFLRSPCSKRQSSHGDYTLADMEE</sequence>
<reference evidence="8 9" key="1">
    <citation type="journal article" date="2018" name="Mol. Biol. Evol.">
        <title>Broad Genomic Sampling Reveals a Smut Pathogenic Ancestry of the Fungal Clade Ustilaginomycotina.</title>
        <authorList>
            <person name="Kijpornyongpan T."/>
            <person name="Mondo S.J."/>
            <person name="Barry K."/>
            <person name="Sandor L."/>
            <person name="Lee J."/>
            <person name="Lipzen A."/>
            <person name="Pangilinan J."/>
            <person name="LaButti K."/>
            <person name="Hainaut M."/>
            <person name="Henrissat B."/>
            <person name="Grigoriev I.V."/>
            <person name="Spatafora J.W."/>
            <person name="Aime M.C."/>
        </authorList>
    </citation>
    <scope>NUCLEOTIDE SEQUENCE [LARGE SCALE GENOMIC DNA]</scope>
    <source>
        <strain evidence="8 9">MCA 3882</strain>
    </source>
</reference>
<keyword evidence="7" id="KW-0812">Transmembrane</keyword>
<dbReference type="GO" id="GO:0045134">
    <property type="term" value="F:UDP phosphatase activity"/>
    <property type="evidence" value="ECO:0007669"/>
    <property type="project" value="TreeGrafter"/>
</dbReference>